<evidence type="ECO:0000313" key="1">
    <source>
        <dbReference type="EMBL" id="KZT18526.1"/>
    </source>
</evidence>
<name>A0A165MMD8_9AGAM</name>
<accession>A0A165MMD8</accession>
<gene>
    <name evidence="1" type="ORF">NEOLEDRAFT_1080082</name>
</gene>
<dbReference type="InParanoid" id="A0A165MMD8"/>
<keyword evidence="2" id="KW-1185">Reference proteome</keyword>
<dbReference type="AlphaFoldDB" id="A0A165MMD8"/>
<dbReference type="Proteomes" id="UP000076761">
    <property type="component" value="Unassembled WGS sequence"/>
</dbReference>
<reference evidence="1 2" key="1">
    <citation type="journal article" date="2016" name="Mol. Biol. Evol.">
        <title>Comparative Genomics of Early-Diverging Mushroom-Forming Fungi Provides Insights into the Origins of Lignocellulose Decay Capabilities.</title>
        <authorList>
            <person name="Nagy L.G."/>
            <person name="Riley R."/>
            <person name="Tritt A."/>
            <person name="Adam C."/>
            <person name="Daum C."/>
            <person name="Floudas D."/>
            <person name="Sun H."/>
            <person name="Yadav J.S."/>
            <person name="Pangilinan J."/>
            <person name="Larsson K.H."/>
            <person name="Matsuura K."/>
            <person name="Barry K."/>
            <person name="Labutti K."/>
            <person name="Kuo R."/>
            <person name="Ohm R.A."/>
            <person name="Bhattacharya S.S."/>
            <person name="Shirouzu T."/>
            <person name="Yoshinaga Y."/>
            <person name="Martin F.M."/>
            <person name="Grigoriev I.V."/>
            <person name="Hibbett D.S."/>
        </authorList>
    </citation>
    <scope>NUCLEOTIDE SEQUENCE [LARGE SCALE GENOMIC DNA]</scope>
    <source>
        <strain evidence="1 2">HHB14362 ss-1</strain>
    </source>
</reference>
<sequence>EWARQHNSQFKVAKFGLMHFSHARTDPSVIHRTKPAPCPNLELNGMTIKPKVSHKFLGVQLNQELQ</sequence>
<organism evidence="1 2">
    <name type="scientific">Neolentinus lepideus HHB14362 ss-1</name>
    <dbReference type="NCBI Taxonomy" id="1314782"/>
    <lineage>
        <taxon>Eukaryota</taxon>
        <taxon>Fungi</taxon>
        <taxon>Dikarya</taxon>
        <taxon>Basidiomycota</taxon>
        <taxon>Agaricomycotina</taxon>
        <taxon>Agaricomycetes</taxon>
        <taxon>Gloeophyllales</taxon>
        <taxon>Gloeophyllaceae</taxon>
        <taxon>Neolentinus</taxon>
    </lineage>
</organism>
<proteinExistence type="predicted"/>
<evidence type="ECO:0000313" key="2">
    <source>
        <dbReference type="Proteomes" id="UP000076761"/>
    </source>
</evidence>
<protein>
    <submittedName>
        <fullName evidence="1">Uncharacterized protein</fullName>
    </submittedName>
</protein>
<feature type="non-terminal residue" evidence="1">
    <location>
        <position position="1"/>
    </location>
</feature>
<dbReference type="EMBL" id="KV425676">
    <property type="protein sequence ID" value="KZT18526.1"/>
    <property type="molecule type" value="Genomic_DNA"/>
</dbReference>